<name>A0A9X3S376_9ACTN</name>
<dbReference type="PANTHER" id="PTHR45527:SF1">
    <property type="entry name" value="FATTY ACID SYNTHASE"/>
    <property type="match status" value="1"/>
</dbReference>
<dbReference type="SUPFAM" id="SSF52777">
    <property type="entry name" value="CoA-dependent acyltransferases"/>
    <property type="match status" value="2"/>
</dbReference>
<dbReference type="GO" id="GO:0031177">
    <property type="term" value="F:phosphopantetheine binding"/>
    <property type="evidence" value="ECO:0007669"/>
    <property type="project" value="TreeGrafter"/>
</dbReference>
<feature type="domain" description="Condensation" evidence="1">
    <location>
        <begin position="17"/>
        <end position="299"/>
    </location>
</feature>
<comment type="caution">
    <text evidence="2">The sequence shown here is derived from an EMBL/GenBank/DDBJ whole genome shotgun (WGS) entry which is preliminary data.</text>
</comment>
<dbReference type="Pfam" id="PF00668">
    <property type="entry name" value="Condensation"/>
    <property type="match status" value="1"/>
</dbReference>
<sequence length="429" mass="46498">METTVVLDRLDEHFLGLDREAEPWNVHFEVHVAGRLDAERLAGAIAAAMQRHPIARASLSDWRGYERRYHWRIADAPAVPLAVANCADEQELDIAREALLRVSPGLAAPPPFAVLLAHTADGDALVLSLHHAAGDGIAAARLMRSILLAYAGEDDPAPPVDPLTARDVQALAGATTRAERRMRWRALVRQAAARVIPPARLARRGGRDHAGYGVVHTALTREETRALDTARPAGATINDFLLGALAVTARRWNAAYGRRVAPIALTMPVNLRPEEWRDEVVGNFASYVSVVVGASARDVRRATESVARQTRAIKRDRLAGTVVDLLDAPSMQMIAVKRRMADLIPLTGDVVVDTASLSNLGVLEPLPGDVRAVWFSPPGRMPLGAAIGVVAHGGSLHLTLRYRHAQFDRAAARQFLALFRGVLAWPTDA</sequence>
<accession>A0A9X3S376</accession>
<evidence type="ECO:0000313" key="3">
    <source>
        <dbReference type="Proteomes" id="UP001149140"/>
    </source>
</evidence>
<dbReference type="RefSeq" id="WP_270043592.1">
    <property type="nucleotide sequence ID" value="NZ_JAPDOD010000033.1"/>
</dbReference>
<gene>
    <name evidence="2" type="ORF">OM076_28975</name>
</gene>
<evidence type="ECO:0000313" key="2">
    <source>
        <dbReference type="EMBL" id="MDA0164339.1"/>
    </source>
</evidence>
<reference evidence="2" key="1">
    <citation type="submission" date="2022-10" db="EMBL/GenBank/DDBJ databases">
        <title>The WGS of Solirubrobacter ginsenosidimutans DSM 21036.</title>
        <authorList>
            <person name="Jiang Z."/>
        </authorList>
    </citation>
    <scope>NUCLEOTIDE SEQUENCE</scope>
    <source>
        <strain evidence="2">DSM 21036</strain>
    </source>
</reference>
<dbReference type="InterPro" id="IPR001242">
    <property type="entry name" value="Condensation_dom"/>
</dbReference>
<dbReference type="Proteomes" id="UP001149140">
    <property type="component" value="Unassembled WGS sequence"/>
</dbReference>
<dbReference type="GO" id="GO:0043041">
    <property type="term" value="P:amino acid activation for nonribosomal peptide biosynthetic process"/>
    <property type="evidence" value="ECO:0007669"/>
    <property type="project" value="TreeGrafter"/>
</dbReference>
<dbReference type="GO" id="GO:0008610">
    <property type="term" value="P:lipid biosynthetic process"/>
    <property type="evidence" value="ECO:0007669"/>
    <property type="project" value="UniProtKB-ARBA"/>
</dbReference>
<dbReference type="GO" id="GO:0003824">
    <property type="term" value="F:catalytic activity"/>
    <property type="evidence" value="ECO:0007669"/>
    <property type="project" value="InterPro"/>
</dbReference>
<keyword evidence="3" id="KW-1185">Reference proteome</keyword>
<proteinExistence type="predicted"/>
<evidence type="ECO:0000259" key="1">
    <source>
        <dbReference type="Pfam" id="PF00668"/>
    </source>
</evidence>
<dbReference type="GO" id="GO:0005737">
    <property type="term" value="C:cytoplasm"/>
    <property type="evidence" value="ECO:0007669"/>
    <property type="project" value="TreeGrafter"/>
</dbReference>
<organism evidence="2 3">
    <name type="scientific">Solirubrobacter ginsenosidimutans</name>
    <dbReference type="NCBI Taxonomy" id="490573"/>
    <lineage>
        <taxon>Bacteria</taxon>
        <taxon>Bacillati</taxon>
        <taxon>Actinomycetota</taxon>
        <taxon>Thermoleophilia</taxon>
        <taxon>Solirubrobacterales</taxon>
        <taxon>Solirubrobacteraceae</taxon>
        <taxon>Solirubrobacter</taxon>
    </lineage>
</organism>
<dbReference type="PANTHER" id="PTHR45527">
    <property type="entry name" value="NONRIBOSOMAL PEPTIDE SYNTHETASE"/>
    <property type="match status" value="1"/>
</dbReference>
<dbReference type="GO" id="GO:0044550">
    <property type="term" value="P:secondary metabolite biosynthetic process"/>
    <property type="evidence" value="ECO:0007669"/>
    <property type="project" value="TreeGrafter"/>
</dbReference>
<dbReference type="EMBL" id="JAPDOD010000033">
    <property type="protein sequence ID" value="MDA0164339.1"/>
    <property type="molecule type" value="Genomic_DNA"/>
</dbReference>
<dbReference type="Gene3D" id="3.30.559.30">
    <property type="entry name" value="Nonribosomal peptide synthetase, condensation domain"/>
    <property type="match status" value="1"/>
</dbReference>
<protein>
    <submittedName>
        <fullName evidence="2">Condensation domain-containing protein</fullName>
    </submittedName>
</protein>
<dbReference type="Gene3D" id="3.30.559.10">
    <property type="entry name" value="Chloramphenicol acetyltransferase-like domain"/>
    <property type="match status" value="1"/>
</dbReference>
<dbReference type="InterPro" id="IPR023213">
    <property type="entry name" value="CAT-like_dom_sf"/>
</dbReference>
<dbReference type="AlphaFoldDB" id="A0A9X3S376"/>